<evidence type="ECO:0000256" key="6">
    <source>
        <dbReference type="ARBA" id="ARBA00023170"/>
    </source>
</evidence>
<comment type="caution">
    <text evidence="8">The sequence shown here is derived from an EMBL/GenBank/DDBJ whole genome shotgun (WGS) entry which is preliminary data.</text>
</comment>
<evidence type="ECO:0000256" key="5">
    <source>
        <dbReference type="ARBA" id="ARBA00023136"/>
    </source>
</evidence>
<name>A0A4Y2SL82_ARAVE</name>
<dbReference type="EMBL" id="BGPR01022114">
    <property type="protein sequence ID" value="GBN88080.1"/>
    <property type="molecule type" value="Genomic_DNA"/>
</dbReference>
<dbReference type="Pfam" id="PF08395">
    <property type="entry name" value="7tm_7"/>
    <property type="match status" value="1"/>
</dbReference>
<protein>
    <recommendedName>
        <fullName evidence="10">Gustatory receptor</fullName>
    </recommendedName>
</protein>
<evidence type="ECO:0000313" key="8">
    <source>
        <dbReference type="EMBL" id="GBN88080.1"/>
    </source>
</evidence>
<proteinExistence type="predicted"/>
<evidence type="ECO:0000256" key="4">
    <source>
        <dbReference type="ARBA" id="ARBA00022989"/>
    </source>
</evidence>
<evidence type="ECO:0008006" key="10">
    <source>
        <dbReference type="Google" id="ProtNLM"/>
    </source>
</evidence>
<gene>
    <name evidence="8" type="ORF">AVEN_257817_1</name>
</gene>
<dbReference type="PANTHER" id="PTHR21421">
    <property type="entry name" value="GUSTATORY RECEPTOR"/>
    <property type="match status" value="1"/>
</dbReference>
<dbReference type="InterPro" id="IPR013604">
    <property type="entry name" value="7TM_chemorcpt"/>
</dbReference>
<keyword evidence="9" id="KW-1185">Reference proteome</keyword>
<feature type="transmembrane region" description="Helical" evidence="7">
    <location>
        <begin position="369"/>
        <end position="387"/>
    </location>
</feature>
<dbReference type="GO" id="GO:0038023">
    <property type="term" value="F:signaling receptor activity"/>
    <property type="evidence" value="ECO:0007669"/>
    <property type="project" value="UniProtKB-ARBA"/>
</dbReference>
<evidence type="ECO:0000256" key="3">
    <source>
        <dbReference type="ARBA" id="ARBA00022692"/>
    </source>
</evidence>
<feature type="transmembrane region" description="Helical" evidence="7">
    <location>
        <begin position="252"/>
        <end position="274"/>
    </location>
</feature>
<accession>A0A4Y2SL82</accession>
<evidence type="ECO:0000256" key="1">
    <source>
        <dbReference type="ARBA" id="ARBA00004651"/>
    </source>
</evidence>
<evidence type="ECO:0000256" key="2">
    <source>
        <dbReference type="ARBA" id="ARBA00022475"/>
    </source>
</evidence>
<feature type="transmembrane region" description="Helical" evidence="7">
    <location>
        <begin position="131"/>
        <end position="149"/>
    </location>
</feature>
<feature type="transmembrane region" description="Helical" evidence="7">
    <location>
        <begin position="294"/>
        <end position="312"/>
    </location>
</feature>
<comment type="subcellular location">
    <subcellularLocation>
        <location evidence="1">Cell membrane</location>
        <topology evidence="1">Multi-pass membrane protein</topology>
    </subcellularLocation>
</comment>
<dbReference type="GO" id="GO:0050909">
    <property type="term" value="P:sensory perception of taste"/>
    <property type="evidence" value="ECO:0007669"/>
    <property type="project" value="InterPro"/>
</dbReference>
<keyword evidence="3 7" id="KW-0812">Transmembrane</keyword>
<dbReference type="PANTHER" id="PTHR21421:SF29">
    <property type="entry name" value="GUSTATORY RECEPTOR 5A FOR TREHALOSE-RELATED"/>
    <property type="match status" value="1"/>
</dbReference>
<evidence type="ECO:0000313" key="9">
    <source>
        <dbReference type="Proteomes" id="UP000499080"/>
    </source>
</evidence>
<keyword evidence="5 7" id="KW-0472">Membrane</keyword>
<feature type="transmembrane region" description="Helical" evidence="7">
    <location>
        <begin position="51"/>
        <end position="70"/>
    </location>
</feature>
<feature type="transmembrane region" description="Helical" evidence="7">
    <location>
        <begin position="188"/>
        <end position="208"/>
    </location>
</feature>
<sequence>MENIEDRTNTENFKSPSLLRNIMFLFGVDTDKNSRISSSKTAKLCSAYQRFMSVLWIIYFLHFVAITFLYEIRSPVADFRESISRKFGDAIAFLLWLTLKSRCQRISDILNDILHLGSSLNVAFKQISDKIGALVAVGVPLTIWVSVFVELEERECKSVLTYFSFNYSYVGEGYNCKIAWIAMLSYQFATYTLRTCLAVLYVILCFHYNKLLHKLSKIPYKVSDISVHSSIRYHFITYESIIKALKSFENTMSLPIFLIEIGDCIAMFYCFVKMDPFHQSEERWFLKNYSLSGQFFALRAVLSFLCVSLAASRVHEACKNTKDIQEEMMKKIIVSDEKHKKEFLLLLVTHNSPPFTLSAWGFFYFDRGLILSAIGSILTYSLLILQLNTK</sequence>
<keyword evidence="6" id="KW-0675">Receptor</keyword>
<dbReference type="OrthoDB" id="6427941at2759"/>
<keyword evidence="4 7" id="KW-1133">Transmembrane helix</keyword>
<reference evidence="8 9" key="1">
    <citation type="journal article" date="2019" name="Sci. Rep.">
        <title>Orb-weaving spider Araneus ventricosus genome elucidates the spidroin gene catalogue.</title>
        <authorList>
            <person name="Kono N."/>
            <person name="Nakamura H."/>
            <person name="Ohtoshi R."/>
            <person name="Moran D.A.P."/>
            <person name="Shinohara A."/>
            <person name="Yoshida Y."/>
            <person name="Fujiwara M."/>
            <person name="Mori M."/>
            <person name="Tomita M."/>
            <person name="Arakawa K."/>
        </authorList>
    </citation>
    <scope>NUCLEOTIDE SEQUENCE [LARGE SCALE GENOMIC DNA]</scope>
</reference>
<dbReference type="Proteomes" id="UP000499080">
    <property type="component" value="Unassembled WGS sequence"/>
</dbReference>
<dbReference type="GO" id="GO:0005886">
    <property type="term" value="C:plasma membrane"/>
    <property type="evidence" value="ECO:0007669"/>
    <property type="project" value="UniProtKB-SubCell"/>
</dbReference>
<dbReference type="GO" id="GO:0051606">
    <property type="term" value="P:detection of stimulus"/>
    <property type="evidence" value="ECO:0007669"/>
    <property type="project" value="UniProtKB-ARBA"/>
</dbReference>
<evidence type="ECO:0000256" key="7">
    <source>
        <dbReference type="SAM" id="Phobius"/>
    </source>
</evidence>
<organism evidence="8 9">
    <name type="scientific">Araneus ventricosus</name>
    <name type="common">Orbweaver spider</name>
    <name type="synonym">Epeira ventricosa</name>
    <dbReference type="NCBI Taxonomy" id="182803"/>
    <lineage>
        <taxon>Eukaryota</taxon>
        <taxon>Metazoa</taxon>
        <taxon>Ecdysozoa</taxon>
        <taxon>Arthropoda</taxon>
        <taxon>Chelicerata</taxon>
        <taxon>Arachnida</taxon>
        <taxon>Araneae</taxon>
        <taxon>Araneomorphae</taxon>
        <taxon>Entelegynae</taxon>
        <taxon>Araneoidea</taxon>
        <taxon>Araneidae</taxon>
        <taxon>Araneus</taxon>
    </lineage>
</organism>
<dbReference type="AlphaFoldDB" id="A0A4Y2SL82"/>
<keyword evidence="2" id="KW-1003">Cell membrane</keyword>